<dbReference type="SUPFAM" id="SSF46785">
    <property type="entry name" value="Winged helix' DNA-binding domain"/>
    <property type="match status" value="1"/>
</dbReference>
<evidence type="ECO:0000256" key="5">
    <source>
        <dbReference type="SAM" id="MobiDB-lite"/>
    </source>
</evidence>
<reference evidence="7 8" key="1">
    <citation type="submission" date="2023-07" db="EMBL/GenBank/DDBJ databases">
        <title>Sorghum-associated microbial communities from plants grown in Nebraska, USA.</title>
        <authorList>
            <person name="Schachtman D."/>
        </authorList>
    </citation>
    <scope>NUCLEOTIDE SEQUENCE [LARGE SCALE GENOMIC DNA]</scope>
    <source>
        <strain evidence="7 8">DS2154</strain>
    </source>
</reference>
<dbReference type="PANTHER" id="PTHR30537:SF74">
    <property type="entry name" value="HTH-TYPE TRANSCRIPTIONAL REGULATOR TRPI"/>
    <property type="match status" value="1"/>
</dbReference>
<keyword evidence="3 7" id="KW-0238">DNA-binding</keyword>
<dbReference type="Pfam" id="PF00126">
    <property type="entry name" value="HTH_1"/>
    <property type="match status" value="1"/>
</dbReference>
<dbReference type="InterPro" id="IPR005119">
    <property type="entry name" value="LysR_subst-bd"/>
</dbReference>
<evidence type="ECO:0000259" key="6">
    <source>
        <dbReference type="PROSITE" id="PS50931"/>
    </source>
</evidence>
<name>A0ABU1MV98_9CAUL</name>
<evidence type="ECO:0000313" key="8">
    <source>
        <dbReference type="Proteomes" id="UP001262754"/>
    </source>
</evidence>
<keyword evidence="4" id="KW-0804">Transcription</keyword>
<dbReference type="RefSeq" id="WP_310029367.1">
    <property type="nucleotide sequence ID" value="NZ_JAVDRL010000002.1"/>
</dbReference>
<gene>
    <name evidence="7" type="ORF">J2800_000828</name>
</gene>
<comment type="similarity">
    <text evidence="1">Belongs to the LysR transcriptional regulatory family.</text>
</comment>
<dbReference type="PANTHER" id="PTHR30537">
    <property type="entry name" value="HTH-TYPE TRANSCRIPTIONAL REGULATOR"/>
    <property type="match status" value="1"/>
</dbReference>
<organism evidence="7 8">
    <name type="scientific">Caulobacter rhizosphaerae</name>
    <dbReference type="NCBI Taxonomy" id="2010972"/>
    <lineage>
        <taxon>Bacteria</taxon>
        <taxon>Pseudomonadati</taxon>
        <taxon>Pseudomonadota</taxon>
        <taxon>Alphaproteobacteria</taxon>
        <taxon>Caulobacterales</taxon>
        <taxon>Caulobacteraceae</taxon>
        <taxon>Caulobacter</taxon>
    </lineage>
</organism>
<comment type="caution">
    <text evidence="7">The sequence shown here is derived from an EMBL/GenBank/DDBJ whole genome shotgun (WGS) entry which is preliminary data.</text>
</comment>
<dbReference type="PROSITE" id="PS50931">
    <property type="entry name" value="HTH_LYSR"/>
    <property type="match status" value="1"/>
</dbReference>
<dbReference type="Pfam" id="PF03466">
    <property type="entry name" value="LysR_substrate"/>
    <property type="match status" value="1"/>
</dbReference>
<evidence type="ECO:0000313" key="7">
    <source>
        <dbReference type="EMBL" id="MDR6530104.1"/>
    </source>
</evidence>
<protein>
    <submittedName>
        <fullName evidence="7">DNA-binding transcriptional LysR family regulator</fullName>
    </submittedName>
</protein>
<feature type="domain" description="HTH lysR-type" evidence="6">
    <location>
        <begin position="7"/>
        <end position="64"/>
    </location>
</feature>
<evidence type="ECO:0000256" key="1">
    <source>
        <dbReference type="ARBA" id="ARBA00009437"/>
    </source>
</evidence>
<dbReference type="InterPro" id="IPR000847">
    <property type="entry name" value="LysR_HTH_N"/>
</dbReference>
<keyword evidence="2" id="KW-0805">Transcription regulation</keyword>
<dbReference type="SUPFAM" id="SSF53850">
    <property type="entry name" value="Periplasmic binding protein-like II"/>
    <property type="match status" value="1"/>
</dbReference>
<evidence type="ECO:0000256" key="4">
    <source>
        <dbReference type="ARBA" id="ARBA00023163"/>
    </source>
</evidence>
<dbReference type="GO" id="GO:0003677">
    <property type="term" value="F:DNA binding"/>
    <property type="evidence" value="ECO:0007669"/>
    <property type="project" value="UniProtKB-KW"/>
</dbReference>
<feature type="region of interest" description="Disordered" evidence="5">
    <location>
        <begin position="291"/>
        <end position="317"/>
    </location>
</feature>
<sequence length="317" mass="33695">MAARSLPPLNALRAFEAFGRRGRMTLAADELCVTHGAISRQIRQLEDHLGVALTEGPRNRLALTETGLTLARALTQALDQIEAALPQPAGDGTLVVSCLPTFAIKWLIPRLPDFVAAHPEIPVRIVESNGPFDFRADGVDLAIRMRLPGAPPSPDSDVAPFLKHAVGPVASPGLAAQVHDLQSLADLPRLHTRTFLESWSEWEAAAGLVLPPAAVNREFDHYFYMLEAAAAGLGVALSPFAFVENDLAAGRLVAPLGLVPGQAEVCALTPRGRATRAARRFRDWLVAQGAATPAPPGSQQMVEPGAAKPLTLSRPAL</sequence>
<evidence type="ECO:0000256" key="3">
    <source>
        <dbReference type="ARBA" id="ARBA00023125"/>
    </source>
</evidence>
<dbReference type="Gene3D" id="3.40.190.10">
    <property type="entry name" value="Periplasmic binding protein-like II"/>
    <property type="match status" value="2"/>
</dbReference>
<dbReference type="Proteomes" id="UP001262754">
    <property type="component" value="Unassembled WGS sequence"/>
</dbReference>
<dbReference type="Gene3D" id="1.10.10.10">
    <property type="entry name" value="Winged helix-like DNA-binding domain superfamily/Winged helix DNA-binding domain"/>
    <property type="match status" value="1"/>
</dbReference>
<accession>A0ABU1MV98</accession>
<evidence type="ECO:0000256" key="2">
    <source>
        <dbReference type="ARBA" id="ARBA00023015"/>
    </source>
</evidence>
<dbReference type="InterPro" id="IPR036388">
    <property type="entry name" value="WH-like_DNA-bd_sf"/>
</dbReference>
<dbReference type="EMBL" id="JAVDRL010000002">
    <property type="protein sequence ID" value="MDR6530104.1"/>
    <property type="molecule type" value="Genomic_DNA"/>
</dbReference>
<dbReference type="InterPro" id="IPR036390">
    <property type="entry name" value="WH_DNA-bd_sf"/>
</dbReference>
<keyword evidence="8" id="KW-1185">Reference proteome</keyword>
<dbReference type="InterPro" id="IPR058163">
    <property type="entry name" value="LysR-type_TF_proteobact-type"/>
</dbReference>
<proteinExistence type="inferred from homology"/>